<accession>A0AAW1U3I4</accession>
<feature type="region of interest" description="Disordered" evidence="1">
    <location>
        <begin position="1"/>
        <end position="21"/>
    </location>
</feature>
<evidence type="ECO:0000256" key="1">
    <source>
        <dbReference type="SAM" id="MobiDB-lite"/>
    </source>
</evidence>
<reference evidence="2 3" key="1">
    <citation type="submission" date="2023-03" db="EMBL/GenBank/DDBJ databases">
        <title>Genome insight into feeding habits of ladybird beetles.</title>
        <authorList>
            <person name="Li H.-S."/>
            <person name="Huang Y.-H."/>
            <person name="Pang H."/>
        </authorList>
    </citation>
    <scope>NUCLEOTIDE SEQUENCE [LARGE SCALE GENOMIC DNA]</scope>
    <source>
        <strain evidence="2">SYSU_2023b</strain>
        <tissue evidence="2">Whole body</tissue>
    </source>
</reference>
<evidence type="ECO:0000313" key="2">
    <source>
        <dbReference type="EMBL" id="KAK9874832.1"/>
    </source>
</evidence>
<evidence type="ECO:0000313" key="3">
    <source>
        <dbReference type="Proteomes" id="UP001431783"/>
    </source>
</evidence>
<organism evidence="2 3">
    <name type="scientific">Henosepilachna vigintioctopunctata</name>
    <dbReference type="NCBI Taxonomy" id="420089"/>
    <lineage>
        <taxon>Eukaryota</taxon>
        <taxon>Metazoa</taxon>
        <taxon>Ecdysozoa</taxon>
        <taxon>Arthropoda</taxon>
        <taxon>Hexapoda</taxon>
        <taxon>Insecta</taxon>
        <taxon>Pterygota</taxon>
        <taxon>Neoptera</taxon>
        <taxon>Endopterygota</taxon>
        <taxon>Coleoptera</taxon>
        <taxon>Polyphaga</taxon>
        <taxon>Cucujiformia</taxon>
        <taxon>Coccinelloidea</taxon>
        <taxon>Coccinellidae</taxon>
        <taxon>Epilachninae</taxon>
        <taxon>Epilachnini</taxon>
        <taxon>Henosepilachna</taxon>
    </lineage>
</organism>
<comment type="caution">
    <text evidence="2">The sequence shown here is derived from an EMBL/GenBank/DDBJ whole genome shotgun (WGS) entry which is preliminary data.</text>
</comment>
<feature type="non-terminal residue" evidence="2">
    <location>
        <position position="69"/>
    </location>
</feature>
<protein>
    <submittedName>
        <fullName evidence="2">Uncharacterized protein</fullName>
    </submittedName>
</protein>
<dbReference type="Proteomes" id="UP001431783">
    <property type="component" value="Unassembled WGS sequence"/>
</dbReference>
<dbReference type="EMBL" id="JARQZJ010000032">
    <property type="protein sequence ID" value="KAK9874832.1"/>
    <property type="molecule type" value="Genomic_DNA"/>
</dbReference>
<gene>
    <name evidence="2" type="ORF">WA026_005646</name>
</gene>
<proteinExistence type="predicted"/>
<keyword evidence="3" id="KW-1185">Reference proteome</keyword>
<name>A0AAW1U3I4_9CUCU</name>
<dbReference type="AlphaFoldDB" id="A0AAW1U3I4"/>
<sequence length="69" mass="7349">MSEYYCTPGSTSGPIKTNSPNDKVDLINPGIVPVSNLGSASVILENVRLVRIDSEYSTTLTSRGHVPSL</sequence>
<feature type="compositionally biased region" description="Polar residues" evidence="1">
    <location>
        <begin position="8"/>
        <end position="21"/>
    </location>
</feature>